<dbReference type="PROSITE" id="PS51186">
    <property type="entry name" value="GNAT"/>
    <property type="match status" value="1"/>
</dbReference>
<dbReference type="RefSeq" id="WP_006705629.1">
    <property type="nucleotide sequence ID" value="NZ_CAWLGB010000168.1"/>
</dbReference>
<evidence type="ECO:0000259" key="1">
    <source>
        <dbReference type="PROSITE" id="PS51186"/>
    </source>
</evidence>
<keyword evidence="3" id="KW-1185">Reference proteome</keyword>
<dbReference type="STRING" id="663321.REG_2003"/>
<dbReference type="SUPFAM" id="SSF55729">
    <property type="entry name" value="Acyl-CoA N-acyltransferases (Nat)"/>
    <property type="match status" value="1"/>
</dbReference>
<dbReference type="InterPro" id="IPR000182">
    <property type="entry name" value="GNAT_dom"/>
</dbReference>
<feature type="domain" description="N-acetyltransferase" evidence="1">
    <location>
        <begin position="5"/>
        <end position="148"/>
    </location>
</feature>
<dbReference type="CDD" id="cd04301">
    <property type="entry name" value="NAT_SF"/>
    <property type="match status" value="1"/>
</dbReference>
<accession>E0WV88</accession>
<sequence>MDKKFVVEQLRKHHLPYFYEIRFSVEENIVHPHQIQYLLRNQALDDITQGGGWICKNGNEYVGFCMGIFIPDPIIGGLFVKPEYQSQGIGKCLLKKVTEWMFFNGAKEIKLTTDPLSKAEEFYQRQGWKKGELDEYGTQIIYTKQHLSSK</sequence>
<dbReference type="EMBL" id="GL379756">
    <property type="protein sequence ID" value="EFL91080.1"/>
    <property type="molecule type" value="Genomic_DNA"/>
</dbReference>
<dbReference type="GO" id="GO:0016747">
    <property type="term" value="F:acyltransferase activity, transferring groups other than amino-acyl groups"/>
    <property type="evidence" value="ECO:0007669"/>
    <property type="project" value="InterPro"/>
</dbReference>
<dbReference type="Proteomes" id="UP000005726">
    <property type="component" value="Unassembled WGS sequence"/>
</dbReference>
<dbReference type="InterPro" id="IPR016181">
    <property type="entry name" value="Acyl_CoA_acyltransferase"/>
</dbReference>
<protein>
    <submittedName>
        <fullName evidence="2">Putative acetyltransferase</fullName>
    </submittedName>
</protein>
<reference evidence="2" key="1">
    <citation type="journal article" date="2009" name="Environ. Microbiol.">
        <title>Dynamics of genome evolution in facultative symbionts of aphids.</title>
        <authorList>
            <person name="Degnan P.H."/>
            <person name="Leonardo T.E."/>
            <person name="Cass B.N."/>
            <person name="Hurwitz B."/>
            <person name="Stern D."/>
            <person name="Gibbs R.A."/>
            <person name="Richards S."/>
            <person name="Moran N.A."/>
        </authorList>
    </citation>
    <scope>NUCLEOTIDE SEQUENCE [LARGE SCALE GENOMIC DNA]</scope>
    <source>
        <strain evidence="2">LSR1</strain>
    </source>
</reference>
<name>E0WV88_9ENTR</name>
<organism evidence="2 3">
    <name type="scientific">Candidatus Regiella insecticola LSR1</name>
    <dbReference type="NCBI Taxonomy" id="663321"/>
    <lineage>
        <taxon>Bacteria</taxon>
        <taxon>Pseudomonadati</taxon>
        <taxon>Pseudomonadota</taxon>
        <taxon>Gammaproteobacteria</taxon>
        <taxon>Enterobacterales</taxon>
        <taxon>Enterobacteriaceae</taxon>
        <taxon>aphid secondary symbionts</taxon>
        <taxon>Candidatus Regiella</taxon>
    </lineage>
</organism>
<dbReference type="Pfam" id="PF00583">
    <property type="entry name" value="Acetyltransf_1"/>
    <property type="match status" value="1"/>
</dbReference>
<gene>
    <name evidence="2" type="ORF">REG_2003</name>
</gene>
<dbReference type="HOGENOM" id="CLU_121819_0_0_6"/>
<dbReference type="AlphaFoldDB" id="E0WV88"/>
<evidence type="ECO:0000313" key="2">
    <source>
        <dbReference type="EMBL" id="EFL91080.1"/>
    </source>
</evidence>
<evidence type="ECO:0000313" key="3">
    <source>
        <dbReference type="Proteomes" id="UP000005726"/>
    </source>
</evidence>
<keyword evidence="2" id="KW-0808">Transferase</keyword>
<dbReference type="Gene3D" id="3.40.630.30">
    <property type="match status" value="1"/>
</dbReference>
<proteinExistence type="predicted"/>
<dbReference type="eggNOG" id="COG0456">
    <property type="taxonomic scope" value="Bacteria"/>
</dbReference>